<dbReference type="InterPro" id="IPR036396">
    <property type="entry name" value="Cyt_P450_sf"/>
</dbReference>
<evidence type="ECO:0000313" key="4">
    <source>
        <dbReference type="EMBL" id="MFB9466121.1"/>
    </source>
</evidence>
<dbReference type="Gene3D" id="1.20.1290.10">
    <property type="entry name" value="AhpD-like"/>
    <property type="match status" value="1"/>
</dbReference>
<dbReference type="PANTHER" id="PTHR46696">
    <property type="entry name" value="P450, PUTATIVE (EUROFUNG)-RELATED"/>
    <property type="match status" value="1"/>
</dbReference>
<dbReference type="InterPro" id="IPR001128">
    <property type="entry name" value="Cyt_P450"/>
</dbReference>
<evidence type="ECO:0000313" key="5">
    <source>
        <dbReference type="Proteomes" id="UP001589709"/>
    </source>
</evidence>
<dbReference type="Proteomes" id="UP001589709">
    <property type="component" value="Unassembled WGS sequence"/>
</dbReference>
<keyword evidence="2" id="KW-0479">Metal-binding</keyword>
<reference evidence="4 5" key="1">
    <citation type="submission" date="2024-09" db="EMBL/GenBank/DDBJ databases">
        <authorList>
            <person name="Sun Q."/>
            <person name="Mori K."/>
        </authorList>
    </citation>
    <scope>NUCLEOTIDE SEQUENCE [LARGE SCALE GENOMIC DNA]</scope>
    <source>
        <strain evidence="4 5">JCM 6917</strain>
    </source>
</reference>
<protein>
    <submittedName>
        <fullName evidence="4">Cytochrome P450</fullName>
    </submittedName>
</protein>
<gene>
    <name evidence="4" type="ORF">ACFF45_26285</name>
</gene>
<dbReference type="InterPro" id="IPR002397">
    <property type="entry name" value="Cyt_P450_B"/>
</dbReference>
<feature type="region of interest" description="Disordered" evidence="3">
    <location>
        <begin position="496"/>
        <end position="526"/>
    </location>
</feature>
<dbReference type="EMBL" id="JBHMCY010000061">
    <property type="protein sequence ID" value="MFB9466121.1"/>
    <property type="molecule type" value="Genomic_DNA"/>
</dbReference>
<evidence type="ECO:0000256" key="1">
    <source>
        <dbReference type="ARBA" id="ARBA00010617"/>
    </source>
</evidence>
<dbReference type="Gene3D" id="1.10.630.10">
    <property type="entry name" value="Cytochrome P450"/>
    <property type="match status" value="1"/>
</dbReference>
<dbReference type="PROSITE" id="PS00086">
    <property type="entry name" value="CYTOCHROME_P450"/>
    <property type="match status" value="1"/>
</dbReference>
<dbReference type="Pfam" id="PF00067">
    <property type="entry name" value="p450"/>
    <property type="match status" value="1"/>
</dbReference>
<dbReference type="PRINTS" id="PR00359">
    <property type="entry name" value="BP450"/>
</dbReference>
<keyword evidence="2" id="KW-0503">Monooxygenase</keyword>
<keyword evidence="2" id="KW-0560">Oxidoreductase</keyword>
<keyword evidence="2" id="KW-0408">Iron</keyword>
<dbReference type="InterPro" id="IPR017972">
    <property type="entry name" value="Cyt_P450_CS"/>
</dbReference>
<feature type="compositionally biased region" description="Basic and acidic residues" evidence="3">
    <location>
        <begin position="515"/>
        <end position="526"/>
    </location>
</feature>
<evidence type="ECO:0000256" key="2">
    <source>
        <dbReference type="RuleBase" id="RU000461"/>
    </source>
</evidence>
<dbReference type="PANTHER" id="PTHR46696:SF1">
    <property type="entry name" value="CYTOCHROME P450 YJIB-RELATED"/>
    <property type="match status" value="1"/>
</dbReference>
<dbReference type="CDD" id="cd11029">
    <property type="entry name" value="CYP107-like"/>
    <property type="match status" value="1"/>
</dbReference>
<comment type="similarity">
    <text evidence="1 2">Belongs to the cytochrome P450 family.</text>
</comment>
<name>A0ABV5N735_9ACTN</name>
<keyword evidence="5" id="KW-1185">Reference proteome</keyword>
<accession>A0ABV5N735</accession>
<sequence>MNEPHSPTARTGTRFERGLAVLGELSGTRGAAVVDTPADIAPDPRRFLVEWAYADILGRRGLDRHHALLPVREHRKADRRESSTDQGKQLAMTSDVAADFGAFGEEFFRNPHPVYAELRARGPVHRVRVPEGAEGWLVVGYGACKDALTDPTLSKNWQHASPGLPLARLSAGHNLLSSDPPDHTRLRGLVSREFTPRRVETLTPRVEALTGELLDTMLSSPDGRADLVEALAFPLAIGIICELLGVPSLDRGSFRTWAEQALSSPDRDTRRAATGAMTAYLVGMIDEKRGRPGDDLLSALIRSTDEDGDRLSADELIGMAWLLLVTGFETTVNLIASGVLALLRHPDQLASLRADLGLIDNAVEEMLRYETPVETTTYRFTTGSVTIGGVTVPGGGELVLIALADAGRDAARFPDPNRFDIRRAAGGNLSFGHGIHYCLGAPLARLQAATAITALLERCPDLALDSDPAFLPWRQGLLIRGPRRLYVRWTDGTPKGSRAEVDPAIPVDAQAPEGVEPRVGRPDGHR</sequence>
<dbReference type="SUPFAM" id="SSF48264">
    <property type="entry name" value="Cytochrome P450"/>
    <property type="match status" value="1"/>
</dbReference>
<evidence type="ECO:0000256" key="3">
    <source>
        <dbReference type="SAM" id="MobiDB-lite"/>
    </source>
</evidence>
<keyword evidence="2" id="KW-0349">Heme</keyword>
<dbReference type="InterPro" id="IPR029032">
    <property type="entry name" value="AhpD-like"/>
</dbReference>
<proteinExistence type="inferred from homology"/>
<comment type="caution">
    <text evidence="4">The sequence shown here is derived from an EMBL/GenBank/DDBJ whole genome shotgun (WGS) entry which is preliminary data.</text>
</comment>
<organism evidence="4 5">
    <name type="scientific">Streptomyces cinereospinus</name>
    <dbReference type="NCBI Taxonomy" id="285561"/>
    <lineage>
        <taxon>Bacteria</taxon>
        <taxon>Bacillati</taxon>
        <taxon>Actinomycetota</taxon>
        <taxon>Actinomycetes</taxon>
        <taxon>Kitasatosporales</taxon>
        <taxon>Streptomycetaceae</taxon>
        <taxon>Streptomyces</taxon>
    </lineage>
</organism>
<dbReference type="RefSeq" id="WP_381348952.1">
    <property type="nucleotide sequence ID" value="NZ_JBHMCY010000061.1"/>
</dbReference>